<proteinExistence type="predicted"/>
<evidence type="ECO:0000313" key="2">
    <source>
        <dbReference type="Proteomes" id="UP000030680"/>
    </source>
</evidence>
<dbReference type="AlphaFoldDB" id="M2X245"/>
<dbReference type="KEGG" id="gsl:Gasu_23370"/>
<keyword evidence="2" id="KW-1185">Reference proteome</keyword>
<gene>
    <name evidence="1" type="ORF">Gasu_23370</name>
</gene>
<accession>M2X245</accession>
<dbReference type="RefSeq" id="XP_005706955.1">
    <property type="nucleotide sequence ID" value="XM_005706898.1"/>
</dbReference>
<name>M2X245_GALSU</name>
<organism evidence="1 2">
    <name type="scientific">Galdieria sulphuraria</name>
    <name type="common">Red alga</name>
    <dbReference type="NCBI Taxonomy" id="130081"/>
    <lineage>
        <taxon>Eukaryota</taxon>
        <taxon>Rhodophyta</taxon>
        <taxon>Bangiophyceae</taxon>
        <taxon>Galdieriales</taxon>
        <taxon>Galdieriaceae</taxon>
        <taxon>Galdieria</taxon>
    </lineage>
</organism>
<dbReference type="GeneID" id="17089163"/>
<reference evidence="2" key="1">
    <citation type="journal article" date="2013" name="Science">
        <title>Gene transfer from bacteria and archaea facilitated evolution of an extremophilic eukaryote.</title>
        <authorList>
            <person name="Schonknecht G."/>
            <person name="Chen W.H."/>
            <person name="Ternes C.M."/>
            <person name="Barbier G.G."/>
            <person name="Shrestha R.P."/>
            <person name="Stanke M."/>
            <person name="Brautigam A."/>
            <person name="Baker B.J."/>
            <person name="Banfield J.F."/>
            <person name="Garavito R.M."/>
            <person name="Carr K."/>
            <person name="Wilkerson C."/>
            <person name="Rensing S.A."/>
            <person name="Gagneul D."/>
            <person name="Dickenson N.E."/>
            <person name="Oesterhelt C."/>
            <person name="Lercher M.J."/>
            <person name="Weber A.P."/>
        </authorList>
    </citation>
    <scope>NUCLEOTIDE SEQUENCE [LARGE SCALE GENOMIC DNA]</scope>
    <source>
        <strain evidence="2">074W</strain>
    </source>
</reference>
<dbReference type="Proteomes" id="UP000030680">
    <property type="component" value="Unassembled WGS sequence"/>
</dbReference>
<dbReference type="Gramene" id="EME30435">
    <property type="protein sequence ID" value="EME30435"/>
    <property type="gene ID" value="Gasu_23370"/>
</dbReference>
<dbReference type="EMBL" id="KB454500">
    <property type="protein sequence ID" value="EME30435.1"/>
    <property type="molecule type" value="Genomic_DNA"/>
</dbReference>
<sequence length="72" mass="8672">MSEVGLSFCIFCETKMEMKLSSKLTWPFVGFLCSLFFDRQLFPINSYSYIIHVYCYFESFIHIVFPLMRMEE</sequence>
<protein>
    <submittedName>
        <fullName evidence="1">Uncharacterized protein</fullName>
    </submittedName>
</protein>
<evidence type="ECO:0000313" key="1">
    <source>
        <dbReference type="EMBL" id="EME30435.1"/>
    </source>
</evidence>